<evidence type="ECO:0000256" key="2">
    <source>
        <dbReference type="PIRSR" id="PIRSR004976-50"/>
    </source>
</evidence>
<dbReference type="InterPro" id="IPR001763">
    <property type="entry name" value="Rhodanese-like_dom"/>
</dbReference>
<dbReference type="InterPro" id="IPR035107">
    <property type="entry name" value="tRNA_thiolation_TtcA_Ctu1"/>
</dbReference>
<dbReference type="GO" id="GO:0002144">
    <property type="term" value="C:cytosolic tRNA wobble base thiouridylase complex"/>
    <property type="evidence" value="ECO:0007669"/>
    <property type="project" value="TreeGrafter"/>
</dbReference>
<feature type="binding site" evidence="2">
    <location>
        <position position="295"/>
    </location>
    <ligand>
        <name>Zn(2+)</name>
        <dbReference type="ChEBI" id="CHEBI:29105"/>
        <label>2</label>
    </ligand>
</feature>
<feature type="binding site" evidence="2">
    <location>
        <position position="6"/>
    </location>
    <ligand>
        <name>Zn(2+)</name>
        <dbReference type="ChEBI" id="CHEBI:29105"/>
        <label>1</label>
    </ligand>
</feature>
<dbReference type="Gene3D" id="3.40.50.620">
    <property type="entry name" value="HUPs"/>
    <property type="match status" value="1"/>
</dbReference>
<feature type="binding site" evidence="2">
    <location>
        <position position="22"/>
    </location>
    <ligand>
        <name>Zn(2+)</name>
        <dbReference type="ChEBI" id="CHEBI:29105"/>
        <label>1</label>
    </ligand>
</feature>
<organism evidence="4 5">
    <name type="scientific">Leptospirillum ferrodiazotrophum</name>
    <dbReference type="NCBI Taxonomy" id="412449"/>
    <lineage>
        <taxon>Bacteria</taxon>
        <taxon>Pseudomonadati</taxon>
        <taxon>Nitrospirota</taxon>
        <taxon>Nitrospiria</taxon>
        <taxon>Nitrospirales</taxon>
        <taxon>Nitrospiraceae</taxon>
        <taxon>Leptospirillum</taxon>
    </lineage>
</organism>
<dbReference type="GO" id="GO:0002143">
    <property type="term" value="P:tRNA wobble position uridine thiolation"/>
    <property type="evidence" value="ECO:0007669"/>
    <property type="project" value="TreeGrafter"/>
</dbReference>
<dbReference type="PROSITE" id="PS50206">
    <property type="entry name" value="RHODANESE_3"/>
    <property type="match status" value="1"/>
</dbReference>
<dbReference type="InterPro" id="IPR011063">
    <property type="entry name" value="TilS/TtcA_N"/>
</dbReference>
<feature type="binding site" evidence="2">
    <location>
        <position position="283"/>
    </location>
    <ligand>
        <name>Zn(2+)</name>
        <dbReference type="ChEBI" id="CHEBI:29105"/>
        <label>2</label>
    </ligand>
</feature>
<protein>
    <submittedName>
        <fullName evidence="4">Probable ATPase, PP-loop superfamily protein</fullName>
    </submittedName>
</protein>
<dbReference type="Pfam" id="PF01171">
    <property type="entry name" value="ATP_bind_3"/>
    <property type="match status" value="1"/>
</dbReference>
<feature type="binding site" evidence="2">
    <location>
        <position position="25"/>
    </location>
    <ligand>
        <name>Zn(2+)</name>
        <dbReference type="ChEBI" id="CHEBI:29105"/>
        <label>1</label>
    </ligand>
</feature>
<dbReference type="InterPro" id="IPR054306">
    <property type="entry name" value="TtuA-like_LIM_N"/>
</dbReference>
<evidence type="ECO:0000259" key="3">
    <source>
        <dbReference type="PROSITE" id="PS50206"/>
    </source>
</evidence>
<dbReference type="PANTHER" id="PTHR11807:SF27">
    <property type="entry name" value="TRNA-5-METHYLURIDINE(54) 2-SULFURTRANSFERASE"/>
    <property type="match status" value="1"/>
</dbReference>
<dbReference type="EMBL" id="GG693891">
    <property type="protein sequence ID" value="EES51414.1"/>
    <property type="molecule type" value="Genomic_DNA"/>
</dbReference>
<sequence length="312" mass="34789">MKCRACKNKAVIRLPSHNSAFCPECFDRFTLSQTKKAIDDYGMITAGDHVLVAVSGGKDSLALWDILTRLGYRTTGFHLDLGIGEYSAESRGHVEAFASRHGLPLVVESLRDSVNGSVTDIAQATRRPACSGCGMSKRYFFNKVALATNATVLATGHNLDDEASRLFGNLLHWHDEYLAKNRPDLPAISGLAKKVKPLVRLTEKEMAAYAFLRKIPYVVKECPHSIDAKQILFKKVLGEIEAASPGTKHAFLFGYLDRISRWYPEAPGEQEEEEAPTGRCEQCGEISWTPVCSFCRMKEKVARELSRQEEFR</sequence>
<dbReference type="Pfam" id="PF22082">
    <property type="entry name" value="TtuA_LIM_N"/>
    <property type="match status" value="1"/>
</dbReference>
<evidence type="ECO:0000313" key="4">
    <source>
        <dbReference type="EMBL" id="EES51414.1"/>
    </source>
</evidence>
<dbReference type="InterPro" id="IPR014729">
    <property type="entry name" value="Rossmann-like_a/b/a_fold"/>
</dbReference>
<dbReference type="Proteomes" id="UP000009374">
    <property type="component" value="Unassembled WGS sequence"/>
</dbReference>
<dbReference type="PANTHER" id="PTHR11807">
    <property type="entry name" value="ATPASES OF THE PP SUPERFAMILY-RELATED"/>
    <property type="match status" value="1"/>
</dbReference>
<evidence type="ECO:0000256" key="1">
    <source>
        <dbReference type="ARBA" id="ARBA00022679"/>
    </source>
</evidence>
<feature type="binding site" evidence="2">
    <location>
        <position position="292"/>
    </location>
    <ligand>
        <name>Zn(2+)</name>
        <dbReference type="ChEBI" id="CHEBI:29105"/>
        <label>2</label>
    </ligand>
</feature>
<evidence type="ECO:0000313" key="5">
    <source>
        <dbReference type="Proteomes" id="UP000009374"/>
    </source>
</evidence>
<dbReference type="GO" id="GO:0000049">
    <property type="term" value="F:tRNA binding"/>
    <property type="evidence" value="ECO:0007669"/>
    <property type="project" value="TreeGrafter"/>
</dbReference>
<reference evidence="4 5" key="1">
    <citation type="journal article" date="2009" name="Appl. Environ. Microbiol.">
        <title>Community genomic and proteomic analyses of chemoautotrophic iron-oxidizing "Leptospirillum rubarum" (Group II) and "Leptospirillum ferrodiazotrophum" (Group III) bacteria in acid mine drainage biofilms.</title>
        <authorList>
            <person name="Goltsman D.S."/>
            <person name="Denef V.J."/>
            <person name="Singer S.W."/>
            <person name="VerBerkmoes N.C."/>
            <person name="Lefsrud M."/>
            <person name="Mueller R.S."/>
            <person name="Dick G.J."/>
            <person name="Sun C.L."/>
            <person name="Wheeler K.E."/>
            <person name="Zemla A."/>
            <person name="Baker B.J."/>
            <person name="Hauser L."/>
            <person name="Land M."/>
            <person name="Shah M.B."/>
            <person name="Thelen M.P."/>
            <person name="Hettich R.L."/>
            <person name="Banfield J.F."/>
        </authorList>
    </citation>
    <scope>NUCLEOTIDE SEQUENCE [LARGE SCALE GENOMIC DNA]</scope>
</reference>
<gene>
    <name evidence="4" type="ORF">UBAL3_96270007</name>
</gene>
<keyword evidence="2" id="KW-0862">Zinc</keyword>
<dbReference type="GO" id="GO:0046872">
    <property type="term" value="F:metal ion binding"/>
    <property type="evidence" value="ECO:0007669"/>
    <property type="project" value="UniProtKB-KW"/>
</dbReference>
<feature type="binding site" evidence="2">
    <location>
        <position position="3"/>
    </location>
    <ligand>
        <name>Zn(2+)</name>
        <dbReference type="ChEBI" id="CHEBI:29105"/>
        <label>1</label>
    </ligand>
</feature>
<dbReference type="SUPFAM" id="SSF52402">
    <property type="entry name" value="Adenine nucleotide alpha hydrolases-like"/>
    <property type="match status" value="1"/>
</dbReference>
<dbReference type="GO" id="GO:0016740">
    <property type="term" value="F:transferase activity"/>
    <property type="evidence" value="ECO:0007669"/>
    <property type="project" value="UniProtKB-KW"/>
</dbReference>
<name>C6I155_9BACT</name>
<feature type="domain" description="Rhodanese" evidence="3">
    <location>
        <begin position="35"/>
        <end position="95"/>
    </location>
</feature>
<keyword evidence="5" id="KW-1185">Reference proteome</keyword>
<proteinExistence type="predicted"/>
<dbReference type="PIRSF" id="PIRSF004976">
    <property type="entry name" value="ATPase_YdaO"/>
    <property type="match status" value="1"/>
</dbReference>
<feature type="binding site" evidence="2">
    <location>
        <position position="280"/>
    </location>
    <ligand>
        <name>Zn(2+)</name>
        <dbReference type="ChEBI" id="CHEBI:29105"/>
        <label>2</label>
    </ligand>
</feature>
<keyword evidence="2" id="KW-0479">Metal-binding</keyword>
<dbReference type="AlphaFoldDB" id="C6I155"/>
<accession>C6I155</accession>
<keyword evidence="1" id="KW-0808">Transferase</keyword>